<accession>A0A7N0TA15</accession>
<feature type="domain" description="C2H2-type" evidence="10">
    <location>
        <begin position="90"/>
        <end position="117"/>
    </location>
</feature>
<keyword evidence="4 9" id="KW-0863">Zinc-finger</keyword>
<keyword evidence="2" id="KW-0479">Metal-binding</keyword>
<feature type="domain" description="C2H2-type" evidence="10">
    <location>
        <begin position="39"/>
        <end position="67"/>
    </location>
</feature>
<name>A0A7N0TA15_KALFE</name>
<comment type="subcellular location">
    <subcellularLocation>
        <location evidence="1">Nucleus</location>
    </subcellularLocation>
</comment>
<evidence type="ECO:0000256" key="8">
    <source>
        <dbReference type="ARBA" id="ARBA00023242"/>
    </source>
</evidence>
<dbReference type="PROSITE" id="PS00028">
    <property type="entry name" value="ZINC_FINGER_C2H2_1"/>
    <property type="match status" value="2"/>
</dbReference>
<dbReference type="SUPFAM" id="SSF57667">
    <property type="entry name" value="beta-beta-alpha zinc fingers"/>
    <property type="match status" value="1"/>
</dbReference>
<evidence type="ECO:0000256" key="5">
    <source>
        <dbReference type="ARBA" id="ARBA00022833"/>
    </source>
</evidence>
<sequence>MMKRGREDESSTEADAAECLVRLSCASRNSAGSSGRVMFECKTCGRAFSSFQALGGHSASHHKKPKPSPGEAATAMASEAVRVKAEPTVHECSICGMKFGLGQALGGHMRRHRIELKGGGVVGDRPRGIVSDQDAKLLVPVLRRSLSKNKRVMCMDLNLTPLENDLELLFGKMAPKVDRRLV</sequence>
<dbReference type="Pfam" id="PF13912">
    <property type="entry name" value="zf-C2H2_6"/>
    <property type="match status" value="2"/>
</dbReference>
<evidence type="ECO:0000313" key="12">
    <source>
        <dbReference type="Proteomes" id="UP000594263"/>
    </source>
</evidence>
<dbReference type="OMA" id="QHDCLIC"/>
<dbReference type="EnsemblPlants" id="Kaladp0028s0046.1.v1.1">
    <property type="protein sequence ID" value="Kaladp0028s0046.1.v1.1.CDS.1"/>
    <property type="gene ID" value="Kaladp0028s0046.v1.1"/>
</dbReference>
<keyword evidence="12" id="KW-1185">Reference proteome</keyword>
<evidence type="ECO:0000256" key="3">
    <source>
        <dbReference type="ARBA" id="ARBA00022737"/>
    </source>
</evidence>
<dbReference type="SMART" id="SM00355">
    <property type="entry name" value="ZnF_C2H2"/>
    <property type="match status" value="2"/>
</dbReference>
<dbReference type="PROSITE" id="PS50157">
    <property type="entry name" value="ZINC_FINGER_C2H2_2"/>
    <property type="match status" value="2"/>
</dbReference>
<dbReference type="GO" id="GO:0008270">
    <property type="term" value="F:zinc ion binding"/>
    <property type="evidence" value="ECO:0007669"/>
    <property type="project" value="UniProtKB-KW"/>
</dbReference>
<proteinExistence type="predicted"/>
<keyword evidence="5" id="KW-0862">Zinc</keyword>
<organism evidence="11 12">
    <name type="scientific">Kalanchoe fedtschenkoi</name>
    <name type="common">Lavender scallops</name>
    <name type="synonym">South American air plant</name>
    <dbReference type="NCBI Taxonomy" id="63787"/>
    <lineage>
        <taxon>Eukaryota</taxon>
        <taxon>Viridiplantae</taxon>
        <taxon>Streptophyta</taxon>
        <taxon>Embryophyta</taxon>
        <taxon>Tracheophyta</taxon>
        <taxon>Spermatophyta</taxon>
        <taxon>Magnoliopsida</taxon>
        <taxon>eudicotyledons</taxon>
        <taxon>Gunneridae</taxon>
        <taxon>Pentapetalae</taxon>
        <taxon>Saxifragales</taxon>
        <taxon>Crassulaceae</taxon>
        <taxon>Kalanchoe</taxon>
    </lineage>
</organism>
<dbReference type="Proteomes" id="UP000594263">
    <property type="component" value="Unplaced"/>
</dbReference>
<dbReference type="PANTHER" id="PTHR26374:SF379">
    <property type="entry name" value="ZINC FINGER PROTEIN ZAT12"/>
    <property type="match status" value="1"/>
</dbReference>
<evidence type="ECO:0000256" key="4">
    <source>
        <dbReference type="ARBA" id="ARBA00022771"/>
    </source>
</evidence>
<reference evidence="11" key="1">
    <citation type="submission" date="2021-01" db="UniProtKB">
        <authorList>
            <consortium name="EnsemblPlants"/>
        </authorList>
    </citation>
    <scope>IDENTIFICATION</scope>
</reference>
<evidence type="ECO:0000256" key="9">
    <source>
        <dbReference type="PROSITE-ProRule" id="PRU00042"/>
    </source>
</evidence>
<evidence type="ECO:0000256" key="1">
    <source>
        <dbReference type="ARBA" id="ARBA00004123"/>
    </source>
</evidence>
<keyword evidence="3" id="KW-0677">Repeat</keyword>
<dbReference type="InterPro" id="IPR036236">
    <property type="entry name" value="Znf_C2H2_sf"/>
</dbReference>
<evidence type="ECO:0000313" key="11">
    <source>
        <dbReference type="EnsemblPlants" id="Kaladp0028s0046.1.v1.1.CDS.1"/>
    </source>
</evidence>
<dbReference type="GO" id="GO:0006950">
    <property type="term" value="P:response to stress"/>
    <property type="evidence" value="ECO:0007669"/>
    <property type="project" value="TreeGrafter"/>
</dbReference>
<evidence type="ECO:0000259" key="10">
    <source>
        <dbReference type="PROSITE" id="PS50157"/>
    </source>
</evidence>
<dbReference type="GO" id="GO:0010200">
    <property type="term" value="P:response to chitin"/>
    <property type="evidence" value="ECO:0007669"/>
    <property type="project" value="TreeGrafter"/>
</dbReference>
<keyword evidence="8" id="KW-0539">Nucleus</keyword>
<dbReference type="GO" id="GO:0005634">
    <property type="term" value="C:nucleus"/>
    <property type="evidence" value="ECO:0007669"/>
    <property type="project" value="UniProtKB-SubCell"/>
</dbReference>
<protein>
    <recommendedName>
        <fullName evidence="10">C2H2-type domain-containing protein</fullName>
    </recommendedName>
</protein>
<evidence type="ECO:0000256" key="7">
    <source>
        <dbReference type="ARBA" id="ARBA00023163"/>
    </source>
</evidence>
<dbReference type="Gramene" id="Kaladp0028s0046.1.v1.1">
    <property type="protein sequence ID" value="Kaladp0028s0046.1.v1.1.CDS.1"/>
    <property type="gene ID" value="Kaladp0028s0046.v1.1"/>
</dbReference>
<dbReference type="InterPro" id="IPR013087">
    <property type="entry name" value="Znf_C2H2_type"/>
</dbReference>
<dbReference type="Gene3D" id="3.30.160.60">
    <property type="entry name" value="Classic Zinc Finger"/>
    <property type="match status" value="1"/>
</dbReference>
<evidence type="ECO:0000256" key="6">
    <source>
        <dbReference type="ARBA" id="ARBA00023015"/>
    </source>
</evidence>
<keyword evidence="7" id="KW-0804">Transcription</keyword>
<dbReference type="AlphaFoldDB" id="A0A7N0TA15"/>
<evidence type="ECO:0000256" key="2">
    <source>
        <dbReference type="ARBA" id="ARBA00022723"/>
    </source>
</evidence>
<dbReference type="PANTHER" id="PTHR26374">
    <property type="entry name" value="ZINC FINGER PROTEIN ZAT5"/>
    <property type="match status" value="1"/>
</dbReference>
<keyword evidence="6" id="KW-0805">Transcription regulation</keyword>